<comment type="caution">
    <text evidence="5">The sequence shown here is derived from an EMBL/GenBank/DDBJ whole genome shotgun (WGS) entry which is preliminary data.</text>
</comment>
<dbReference type="Pfam" id="PF00155">
    <property type="entry name" value="Aminotran_1_2"/>
    <property type="match status" value="1"/>
</dbReference>
<keyword evidence="2" id="KW-0808">Transferase</keyword>
<keyword evidence="6" id="KW-1185">Reference proteome</keyword>
<accession>A0A9X3CHI3</accession>
<evidence type="ECO:0000256" key="1">
    <source>
        <dbReference type="ARBA" id="ARBA00001933"/>
    </source>
</evidence>
<evidence type="ECO:0000256" key="2">
    <source>
        <dbReference type="ARBA" id="ARBA00022679"/>
    </source>
</evidence>
<protein>
    <submittedName>
        <fullName evidence="5">Quorum-sensing autoinducer CAI-1 synthase</fullName>
    </submittedName>
</protein>
<dbReference type="NCBIfam" id="NF005526">
    <property type="entry name" value="PRK07179.1"/>
    <property type="match status" value="1"/>
</dbReference>
<dbReference type="Gene3D" id="3.90.1150.10">
    <property type="entry name" value="Aspartate Aminotransferase, domain 1"/>
    <property type="match status" value="1"/>
</dbReference>
<dbReference type="PANTHER" id="PTHR13693">
    <property type="entry name" value="CLASS II AMINOTRANSFERASE/8-AMINO-7-OXONONANOATE SYNTHASE"/>
    <property type="match status" value="1"/>
</dbReference>
<dbReference type="AlphaFoldDB" id="A0A9X3CHI3"/>
<dbReference type="EMBL" id="JAKRRX010000156">
    <property type="protein sequence ID" value="MCW8335929.1"/>
    <property type="molecule type" value="Genomic_DNA"/>
</dbReference>
<dbReference type="InterPro" id="IPR050087">
    <property type="entry name" value="AON_synthase_class-II"/>
</dbReference>
<dbReference type="Proteomes" id="UP001155586">
    <property type="component" value="Unassembled WGS sequence"/>
</dbReference>
<keyword evidence="3" id="KW-0663">Pyridoxal phosphate</keyword>
<dbReference type="PANTHER" id="PTHR13693:SF100">
    <property type="entry name" value="8-AMINO-7-OXONONANOATE SYNTHASE"/>
    <property type="match status" value="1"/>
</dbReference>
<dbReference type="GO" id="GO:0009102">
    <property type="term" value="P:biotin biosynthetic process"/>
    <property type="evidence" value="ECO:0007669"/>
    <property type="project" value="TreeGrafter"/>
</dbReference>
<name>A0A9X3CHI3_9VIBR</name>
<dbReference type="InterPro" id="IPR015422">
    <property type="entry name" value="PyrdxlP-dep_Trfase_small"/>
</dbReference>
<feature type="domain" description="Aminotransferase class I/classII large" evidence="4">
    <location>
        <begin position="42"/>
        <end position="376"/>
    </location>
</feature>
<organism evidence="5 6">
    <name type="scientific">Vibrio paucivorans</name>
    <dbReference type="NCBI Taxonomy" id="2829489"/>
    <lineage>
        <taxon>Bacteria</taxon>
        <taxon>Pseudomonadati</taxon>
        <taxon>Pseudomonadota</taxon>
        <taxon>Gammaproteobacteria</taxon>
        <taxon>Vibrionales</taxon>
        <taxon>Vibrionaceae</taxon>
        <taxon>Vibrio</taxon>
    </lineage>
</organism>
<dbReference type="InterPro" id="IPR004839">
    <property type="entry name" value="Aminotransferase_I/II_large"/>
</dbReference>
<comment type="cofactor">
    <cofactor evidence="1">
        <name>pyridoxal 5'-phosphate</name>
        <dbReference type="ChEBI" id="CHEBI:597326"/>
    </cofactor>
</comment>
<dbReference type="SUPFAM" id="SSF53383">
    <property type="entry name" value="PLP-dependent transferases"/>
    <property type="match status" value="1"/>
</dbReference>
<dbReference type="GO" id="GO:0030170">
    <property type="term" value="F:pyridoxal phosphate binding"/>
    <property type="evidence" value="ECO:0007669"/>
    <property type="project" value="InterPro"/>
</dbReference>
<evidence type="ECO:0000259" key="4">
    <source>
        <dbReference type="Pfam" id="PF00155"/>
    </source>
</evidence>
<dbReference type="GO" id="GO:0008710">
    <property type="term" value="F:8-amino-7-oxononanoate synthase activity"/>
    <property type="evidence" value="ECO:0007669"/>
    <property type="project" value="TreeGrafter"/>
</dbReference>
<gene>
    <name evidence="5" type="primary">cqsA</name>
    <name evidence="5" type="ORF">MD483_19130</name>
</gene>
<dbReference type="Gene3D" id="3.40.640.10">
    <property type="entry name" value="Type I PLP-dependent aspartate aminotransferase-like (Major domain)"/>
    <property type="match status" value="1"/>
</dbReference>
<evidence type="ECO:0000256" key="3">
    <source>
        <dbReference type="ARBA" id="ARBA00022898"/>
    </source>
</evidence>
<reference evidence="5" key="1">
    <citation type="submission" date="2022-02" db="EMBL/GenBank/DDBJ databases">
        <title>Vibrio sp. nov., a new bacterium isolated from Bohai sea, China.</title>
        <authorList>
            <person name="Yuan Y."/>
        </authorList>
    </citation>
    <scope>NUCLEOTIDE SEQUENCE</scope>
    <source>
        <strain evidence="5">DBSS07</strain>
    </source>
</reference>
<sequence length="400" mass="44258">MHTPIRLPEFVDTRLNFFIDSLLDTKDTGRNLVLGLAPQETDINLQSNDYLNLSYHPDIIDAQIRSLASKKGTPFMSNVFLQADGLDKQVEQQLARFVGFDSCIVSASGWTANVGLLQTICDSSTNVYIDFFAHMSLWEGARIAGANIHPFMHNNVRHLKKLISRNGPGIVLIDSVYSTLGTIARLEEIIATCNELNCAIVVDESHSLGTHGPSGAGLLQEHGLTKQVDFLTASLAKTFAYRAGAIWCNNRFGDCLPYVAFPSIFSSAVMTHELERIEATLKVIRGSDLARNKLHQNSKRIRNALRDIGFDIRSETQIIALETGGNTETRVVRDYLESHGVFGSVFCPPATPNNKNVIRLSIDSQLTDGQIDHLINVCSDAYDKYFSHQVSFAAKRKQAS</sequence>
<proteinExistence type="predicted"/>
<evidence type="ECO:0000313" key="5">
    <source>
        <dbReference type="EMBL" id="MCW8335929.1"/>
    </source>
</evidence>
<evidence type="ECO:0000313" key="6">
    <source>
        <dbReference type="Proteomes" id="UP001155586"/>
    </source>
</evidence>
<dbReference type="InterPro" id="IPR015421">
    <property type="entry name" value="PyrdxlP-dep_Trfase_major"/>
</dbReference>
<dbReference type="InterPro" id="IPR015424">
    <property type="entry name" value="PyrdxlP-dep_Trfase"/>
</dbReference>